<dbReference type="AlphaFoldDB" id="A0A0W8I4T1"/>
<evidence type="ECO:0000313" key="6">
    <source>
        <dbReference type="Proteomes" id="UP000054837"/>
    </source>
</evidence>
<evidence type="ECO:0000313" key="5">
    <source>
        <dbReference type="EMBL" id="KUG53258.1"/>
    </source>
</evidence>
<evidence type="ECO:0000256" key="3">
    <source>
        <dbReference type="ARBA" id="ARBA00023002"/>
    </source>
</evidence>
<dbReference type="Proteomes" id="UP000054837">
    <property type="component" value="Unassembled WGS sequence"/>
</dbReference>
<dbReference type="EMBL" id="LQBL01000028">
    <property type="protein sequence ID" value="KUG53258.1"/>
    <property type="molecule type" value="Genomic_DNA"/>
</dbReference>
<dbReference type="GO" id="GO:0008703">
    <property type="term" value="F:5-amino-6-(5-phosphoribosylamino)uracil reductase activity"/>
    <property type="evidence" value="ECO:0007669"/>
    <property type="project" value="InterPro"/>
</dbReference>
<keyword evidence="2" id="KW-0521">NADP</keyword>
<dbReference type="Pfam" id="PF01872">
    <property type="entry name" value="RibD_C"/>
    <property type="match status" value="1"/>
</dbReference>
<proteinExistence type="predicted"/>
<reference evidence="5 6" key="1">
    <citation type="submission" date="2015-12" db="EMBL/GenBank/DDBJ databases">
        <title>Serinicoccus chungangenesis strain CD08_5 genome sequencing and assembly.</title>
        <authorList>
            <person name="Chander A.M."/>
            <person name="Kaur G."/>
            <person name="Nair G.R."/>
            <person name="Dhawan D.K."/>
            <person name="Kochhar R.K."/>
            <person name="Mayilraj S."/>
            <person name="Bhadada S.K."/>
        </authorList>
    </citation>
    <scope>NUCLEOTIDE SEQUENCE [LARGE SCALE GENOMIC DNA]</scope>
    <source>
        <strain evidence="5 6">CD08_5</strain>
    </source>
</reference>
<dbReference type="InterPro" id="IPR050765">
    <property type="entry name" value="Riboflavin_Biosynth_HTPR"/>
</dbReference>
<comment type="pathway">
    <text evidence="1">Cofactor biosynthesis; riboflavin biosynthesis.</text>
</comment>
<dbReference type="PANTHER" id="PTHR38011:SF7">
    <property type="entry name" value="2,5-DIAMINO-6-RIBOSYLAMINO-4(3H)-PYRIMIDINONE 5'-PHOSPHATE REDUCTASE"/>
    <property type="match status" value="1"/>
</dbReference>
<gene>
    <name evidence="5" type="ORF">AVL62_00100</name>
</gene>
<feature type="domain" description="Bacterial bifunctional deaminase-reductase C-terminal" evidence="4">
    <location>
        <begin position="28"/>
        <end position="193"/>
    </location>
</feature>
<keyword evidence="6" id="KW-1185">Reference proteome</keyword>
<dbReference type="InterPro" id="IPR024072">
    <property type="entry name" value="DHFR-like_dom_sf"/>
</dbReference>
<dbReference type="InterPro" id="IPR002734">
    <property type="entry name" value="RibDG_C"/>
</dbReference>
<sequence>MSTGQGPLGEAELDDWYAVPSDRAAGRWVRGGFITTLDGRATGPDGRSGSLNEGSDGDAAAFATLRRWAQAVVVGAGTAREEGYGPLEGKALVVVTRSGEVPVELADHPGVHVVSGGGEDVTPEQVLDVCAGHGWDRVVVEGGPALFGAWVRAGAVDELCVTVRPVLAGGDGQLLLPGSATLSGPTGRLTHLLEWEGDLLLRTRLR</sequence>
<dbReference type="PANTHER" id="PTHR38011">
    <property type="entry name" value="DIHYDROFOLATE REDUCTASE FAMILY PROTEIN (AFU_ORTHOLOGUE AFUA_8G06820)"/>
    <property type="match status" value="1"/>
</dbReference>
<dbReference type="Gene3D" id="3.40.430.10">
    <property type="entry name" value="Dihydrofolate Reductase, subunit A"/>
    <property type="match status" value="2"/>
</dbReference>
<evidence type="ECO:0000256" key="1">
    <source>
        <dbReference type="ARBA" id="ARBA00005104"/>
    </source>
</evidence>
<name>A0A0W8I4T1_9MICO</name>
<dbReference type="GO" id="GO:0009231">
    <property type="term" value="P:riboflavin biosynthetic process"/>
    <property type="evidence" value="ECO:0007669"/>
    <property type="project" value="InterPro"/>
</dbReference>
<comment type="caution">
    <text evidence="5">The sequence shown here is derived from an EMBL/GenBank/DDBJ whole genome shotgun (WGS) entry which is preliminary data.</text>
</comment>
<dbReference type="SUPFAM" id="SSF53597">
    <property type="entry name" value="Dihydrofolate reductase-like"/>
    <property type="match status" value="1"/>
</dbReference>
<protein>
    <recommendedName>
        <fullName evidence="4">Bacterial bifunctional deaminase-reductase C-terminal domain-containing protein</fullName>
    </recommendedName>
</protein>
<accession>A0A0W8I4T1</accession>
<evidence type="ECO:0000259" key="4">
    <source>
        <dbReference type="Pfam" id="PF01872"/>
    </source>
</evidence>
<organism evidence="5 6">
    <name type="scientific">Serinicoccus chungangensis</name>
    <dbReference type="NCBI Taxonomy" id="767452"/>
    <lineage>
        <taxon>Bacteria</taxon>
        <taxon>Bacillati</taxon>
        <taxon>Actinomycetota</taxon>
        <taxon>Actinomycetes</taxon>
        <taxon>Micrococcales</taxon>
        <taxon>Ornithinimicrobiaceae</taxon>
        <taxon>Serinicoccus</taxon>
    </lineage>
</organism>
<dbReference type="STRING" id="767452.AVL62_00100"/>
<keyword evidence="3" id="KW-0560">Oxidoreductase</keyword>
<evidence type="ECO:0000256" key="2">
    <source>
        <dbReference type="ARBA" id="ARBA00022857"/>
    </source>
</evidence>